<keyword evidence="10" id="KW-0413">Isomerase</keyword>
<dbReference type="EnsemblPlants" id="Pp3c6_1480V3.2">
    <property type="protein sequence ID" value="Pp3c6_1480V3.2"/>
    <property type="gene ID" value="Pp3c6_1480"/>
</dbReference>
<evidence type="ECO:0000256" key="6">
    <source>
        <dbReference type="ARBA" id="ARBA00022737"/>
    </source>
</evidence>
<reference evidence="15 17" key="1">
    <citation type="journal article" date="2008" name="Science">
        <title>The Physcomitrella genome reveals evolutionary insights into the conquest of land by plants.</title>
        <authorList>
            <person name="Rensing S."/>
            <person name="Lang D."/>
            <person name="Zimmer A."/>
            <person name="Terry A."/>
            <person name="Salamov A."/>
            <person name="Shapiro H."/>
            <person name="Nishiyama T."/>
            <person name="Perroud P.-F."/>
            <person name="Lindquist E."/>
            <person name="Kamisugi Y."/>
            <person name="Tanahashi T."/>
            <person name="Sakakibara K."/>
            <person name="Fujita T."/>
            <person name="Oishi K."/>
            <person name="Shin-I T."/>
            <person name="Kuroki Y."/>
            <person name="Toyoda A."/>
            <person name="Suzuki Y."/>
            <person name="Hashimoto A."/>
            <person name="Yamaguchi K."/>
            <person name="Sugano A."/>
            <person name="Kohara Y."/>
            <person name="Fujiyama A."/>
            <person name="Anterola A."/>
            <person name="Aoki S."/>
            <person name="Ashton N."/>
            <person name="Barbazuk W.B."/>
            <person name="Barker E."/>
            <person name="Bennetzen J."/>
            <person name="Bezanilla M."/>
            <person name="Blankenship R."/>
            <person name="Cho S.H."/>
            <person name="Dutcher S."/>
            <person name="Estelle M."/>
            <person name="Fawcett J.A."/>
            <person name="Gundlach H."/>
            <person name="Hanada K."/>
            <person name="Heyl A."/>
            <person name="Hicks K.A."/>
            <person name="Hugh J."/>
            <person name="Lohr M."/>
            <person name="Mayer K."/>
            <person name="Melkozernov A."/>
            <person name="Murata T."/>
            <person name="Nelson D."/>
            <person name="Pils B."/>
            <person name="Prigge M."/>
            <person name="Reiss B."/>
            <person name="Renner T."/>
            <person name="Rombauts S."/>
            <person name="Rushton P."/>
            <person name="Sanderfoot A."/>
            <person name="Schween G."/>
            <person name="Shiu S.-H."/>
            <person name="Stueber K."/>
            <person name="Theodoulou F.L."/>
            <person name="Tu H."/>
            <person name="Van de Peer Y."/>
            <person name="Verrier P.J."/>
            <person name="Waters E."/>
            <person name="Wood A."/>
            <person name="Yang L."/>
            <person name="Cove D."/>
            <person name="Cuming A."/>
            <person name="Hasebe M."/>
            <person name="Lucas S."/>
            <person name="Mishler D.B."/>
            <person name="Reski R."/>
            <person name="Grigoriev I."/>
            <person name="Quatrano R.S."/>
            <person name="Boore J.L."/>
        </authorList>
    </citation>
    <scope>NUCLEOTIDE SEQUENCE [LARGE SCALE GENOMIC DNA]</scope>
    <source>
        <strain evidence="16 17">cv. Gransden 2004</strain>
    </source>
</reference>
<evidence type="ECO:0000256" key="10">
    <source>
        <dbReference type="ARBA" id="ARBA00023235"/>
    </source>
</evidence>
<evidence type="ECO:0000256" key="11">
    <source>
        <dbReference type="ARBA" id="ARBA00023284"/>
    </source>
</evidence>
<dbReference type="Pfam" id="PF00085">
    <property type="entry name" value="Thioredoxin"/>
    <property type="match status" value="2"/>
</dbReference>
<dbReference type="AlphaFoldDB" id="A9SGQ1"/>
<keyword evidence="6" id="KW-0677">Repeat</keyword>
<evidence type="ECO:0000313" key="16">
    <source>
        <dbReference type="EnsemblPlants" id="Pp3c6_1480V3.1"/>
    </source>
</evidence>
<dbReference type="InterPro" id="IPR017937">
    <property type="entry name" value="Thioredoxin_CS"/>
</dbReference>
<dbReference type="eggNOG" id="KOG0190">
    <property type="taxonomic scope" value="Eukaryota"/>
</dbReference>
<dbReference type="PROSITE" id="PS00194">
    <property type="entry name" value="THIOREDOXIN_1"/>
    <property type="match status" value="1"/>
</dbReference>
<comment type="subcellular location">
    <subcellularLocation>
        <location evidence="2">Endoplasmic reticulum lumen</location>
    </subcellularLocation>
</comment>
<keyword evidence="17" id="KW-1185">Reference proteome</keyword>
<dbReference type="FunFam" id="3.40.30.10:FF:000134">
    <property type="entry name" value="Protein disulfide-isomerase"/>
    <property type="match status" value="1"/>
</dbReference>
<accession>A9SGQ1</accession>
<dbReference type="CDD" id="cd02961">
    <property type="entry name" value="PDI_a_family"/>
    <property type="match status" value="1"/>
</dbReference>
<evidence type="ECO:0000256" key="3">
    <source>
        <dbReference type="ARBA" id="ARBA00006347"/>
    </source>
</evidence>
<dbReference type="Gramene" id="Pp3c6_1480V3.3">
    <property type="protein sequence ID" value="Pp3c6_1480V3.3"/>
    <property type="gene ID" value="Pp3c6_1480"/>
</dbReference>
<feature type="compositionally biased region" description="Acidic residues" evidence="12">
    <location>
        <begin position="45"/>
        <end position="61"/>
    </location>
</feature>
<feature type="chain" id="PRO_5014297931" description="protein disulfide-isomerase" evidence="13">
    <location>
        <begin position="20"/>
        <end position="565"/>
    </location>
</feature>
<dbReference type="FunFam" id="3.40.30.10:FF:000204">
    <property type="entry name" value="Protein disulfide isomerase-like 1-6"/>
    <property type="match status" value="1"/>
</dbReference>
<reference evidence="16" key="3">
    <citation type="submission" date="2020-12" db="UniProtKB">
        <authorList>
            <consortium name="EnsemblPlants"/>
        </authorList>
    </citation>
    <scope>IDENTIFICATION</scope>
</reference>
<dbReference type="CDD" id="cd02982">
    <property type="entry name" value="PDI_b'_family"/>
    <property type="match status" value="1"/>
</dbReference>
<keyword evidence="7" id="KW-0256">Endoplasmic reticulum</keyword>
<dbReference type="Pfam" id="PF13848">
    <property type="entry name" value="Thioredoxin_6"/>
    <property type="match status" value="1"/>
</dbReference>
<dbReference type="GO" id="GO:0006457">
    <property type="term" value="P:protein folding"/>
    <property type="evidence" value="ECO:0000318"/>
    <property type="project" value="GO_Central"/>
</dbReference>
<evidence type="ECO:0000256" key="5">
    <source>
        <dbReference type="ARBA" id="ARBA00022729"/>
    </source>
</evidence>
<keyword evidence="8" id="KW-1015">Disulfide bond</keyword>
<dbReference type="PROSITE" id="PS51257">
    <property type="entry name" value="PROKAR_LIPOPROTEIN"/>
    <property type="match status" value="1"/>
</dbReference>
<evidence type="ECO:0000259" key="14">
    <source>
        <dbReference type="PROSITE" id="PS51352"/>
    </source>
</evidence>
<dbReference type="EMBL" id="ABEU02000006">
    <property type="protein sequence ID" value="PNR51994.1"/>
    <property type="molecule type" value="Genomic_DNA"/>
</dbReference>
<dbReference type="EC" id="5.3.4.1" evidence="4"/>
<protein>
    <recommendedName>
        <fullName evidence="4">protein disulfide-isomerase</fullName>
        <ecNumber evidence="4">5.3.4.1</ecNumber>
    </recommendedName>
</protein>
<dbReference type="SUPFAM" id="SSF52833">
    <property type="entry name" value="Thioredoxin-like"/>
    <property type="match status" value="4"/>
</dbReference>
<dbReference type="RefSeq" id="XP_024379091.1">
    <property type="nucleotide sequence ID" value="XM_024523323.2"/>
</dbReference>
<dbReference type="Gramene" id="Pp3c6_1480V3.4">
    <property type="protein sequence ID" value="Pp3c6_1480V3.4"/>
    <property type="gene ID" value="Pp3c6_1480"/>
</dbReference>
<evidence type="ECO:0000256" key="2">
    <source>
        <dbReference type="ARBA" id="ARBA00004319"/>
    </source>
</evidence>
<dbReference type="FunFam" id="3.40.30.10:FF:000042">
    <property type="entry name" value="protein disulfide-isomerase A2"/>
    <property type="match status" value="1"/>
</dbReference>
<dbReference type="OMA" id="MLIYIDI"/>
<dbReference type="EnsemblPlants" id="Pp3c6_1480V3.1">
    <property type="protein sequence ID" value="Pp3c6_1480V3.1"/>
    <property type="gene ID" value="Pp3c6_1480"/>
</dbReference>
<comment type="catalytic activity">
    <reaction evidence="1">
        <text>Catalyzes the rearrangement of -S-S- bonds in proteins.</text>
        <dbReference type="EC" id="5.3.4.1"/>
    </reaction>
</comment>
<dbReference type="GO" id="GO:0005788">
    <property type="term" value="C:endoplasmic reticulum lumen"/>
    <property type="evidence" value="ECO:0007669"/>
    <property type="project" value="UniProtKB-SubCell"/>
</dbReference>
<feature type="region of interest" description="Disordered" evidence="12">
    <location>
        <begin position="532"/>
        <end position="565"/>
    </location>
</feature>
<keyword evidence="5 13" id="KW-0732">Signal</keyword>
<evidence type="ECO:0000256" key="8">
    <source>
        <dbReference type="ARBA" id="ARBA00023157"/>
    </source>
</evidence>
<keyword evidence="11" id="KW-0676">Redox-active center</keyword>
<gene>
    <name evidence="16" type="primary">LOC112283920</name>
    <name evidence="15" type="ORF">PHYPA_008368</name>
</gene>
<dbReference type="GO" id="GO:0003756">
    <property type="term" value="F:protein disulfide isomerase activity"/>
    <property type="evidence" value="ECO:0000318"/>
    <property type="project" value="GO_Central"/>
</dbReference>
<evidence type="ECO:0000256" key="13">
    <source>
        <dbReference type="SAM" id="SignalP"/>
    </source>
</evidence>
<evidence type="ECO:0000313" key="17">
    <source>
        <dbReference type="Proteomes" id="UP000006727"/>
    </source>
</evidence>
<dbReference type="Gramene" id="Pp3c6_1480V3.2">
    <property type="protein sequence ID" value="Pp3c6_1480V3.2"/>
    <property type="gene ID" value="Pp3c6_1480"/>
</dbReference>
<evidence type="ECO:0000256" key="7">
    <source>
        <dbReference type="ARBA" id="ARBA00022824"/>
    </source>
</evidence>
<feature type="domain" description="Thioredoxin" evidence="14">
    <location>
        <begin position="44"/>
        <end position="185"/>
    </location>
</feature>
<dbReference type="PaxDb" id="3218-PP1S77_54V6.2"/>
<dbReference type="PANTHER" id="PTHR18929:SF189">
    <property type="entry name" value="PROTEIN DISULFIDE ISOMERASE-LIKE 1-5-RELATED"/>
    <property type="match status" value="1"/>
</dbReference>
<dbReference type="InterPro" id="IPR013766">
    <property type="entry name" value="Thioredoxin_domain"/>
</dbReference>
<reference evidence="15 17" key="2">
    <citation type="journal article" date="2018" name="Plant J.">
        <title>The Physcomitrella patens chromosome-scale assembly reveals moss genome structure and evolution.</title>
        <authorList>
            <person name="Lang D."/>
            <person name="Ullrich K.K."/>
            <person name="Murat F."/>
            <person name="Fuchs J."/>
            <person name="Jenkins J."/>
            <person name="Haas F.B."/>
            <person name="Piednoel M."/>
            <person name="Gundlach H."/>
            <person name="Van Bel M."/>
            <person name="Meyberg R."/>
            <person name="Vives C."/>
            <person name="Morata J."/>
            <person name="Symeonidi A."/>
            <person name="Hiss M."/>
            <person name="Muchero W."/>
            <person name="Kamisugi Y."/>
            <person name="Saleh O."/>
            <person name="Blanc G."/>
            <person name="Decker E.L."/>
            <person name="van Gessel N."/>
            <person name="Grimwood J."/>
            <person name="Hayes R.D."/>
            <person name="Graham S.W."/>
            <person name="Gunter L.E."/>
            <person name="McDaniel S.F."/>
            <person name="Hoernstein S.N.W."/>
            <person name="Larsson A."/>
            <person name="Li F.W."/>
            <person name="Perroud P.F."/>
            <person name="Phillips J."/>
            <person name="Ranjan P."/>
            <person name="Rokshar D.S."/>
            <person name="Rothfels C.J."/>
            <person name="Schneider L."/>
            <person name="Shu S."/>
            <person name="Stevenson D.W."/>
            <person name="Thummler F."/>
            <person name="Tillich M."/>
            <person name="Villarreal Aguilar J.C."/>
            <person name="Widiez T."/>
            <person name="Wong G.K."/>
            <person name="Wymore A."/>
            <person name="Zhang Y."/>
            <person name="Zimmer A.D."/>
            <person name="Quatrano R.S."/>
            <person name="Mayer K.F.X."/>
            <person name="Goodstein D."/>
            <person name="Casacuberta J.M."/>
            <person name="Vandepoele K."/>
            <person name="Reski R."/>
            <person name="Cuming A.C."/>
            <person name="Tuskan G.A."/>
            <person name="Maumus F."/>
            <person name="Salse J."/>
            <person name="Schmutz J."/>
            <person name="Rensing S.A."/>
        </authorList>
    </citation>
    <scope>NUCLEOTIDE SEQUENCE [LARGE SCALE GENOMIC DNA]</scope>
    <source>
        <strain evidence="16 17">cv. Gransden 2004</strain>
    </source>
</reference>
<dbReference type="STRING" id="3218.A9SGQ1"/>
<dbReference type="PANTHER" id="PTHR18929">
    <property type="entry name" value="PROTEIN DISULFIDE ISOMERASE"/>
    <property type="match status" value="1"/>
</dbReference>
<dbReference type="GO" id="GO:0034976">
    <property type="term" value="P:response to endoplasmic reticulum stress"/>
    <property type="evidence" value="ECO:0000318"/>
    <property type="project" value="GO_Central"/>
</dbReference>
<dbReference type="HOGENOM" id="CLU_025879_7_0_1"/>
<feature type="compositionally biased region" description="Basic and acidic residues" evidence="12">
    <location>
        <begin position="540"/>
        <end position="550"/>
    </location>
</feature>
<dbReference type="EnsemblPlants" id="Pp3c6_1480V3.3">
    <property type="protein sequence ID" value="Pp3c6_1480V3.3"/>
    <property type="gene ID" value="Pp3c6_1480"/>
</dbReference>
<dbReference type="EnsemblPlants" id="Pp3c6_1480V3.4">
    <property type="protein sequence ID" value="Pp3c6_1480V3.4"/>
    <property type="gene ID" value="Pp3c6_1480"/>
</dbReference>
<name>A9SGQ1_PHYPA</name>
<sequence>MVKRWSGLLLLLFVLACVAVEIQRCHSLEEEVEEDIMHPVEDGLEEEDELEDLDEGLEDVTGDPGSYSSSADVIAASKVANVNDQDVERVIAKYEFVLLLGYAPWCTQSQELLPEFAAASVQLSDLGNPTVLAKLDAVNNPSAAARYEIRGYPTLILFVNGSRDDYSGGHSREEIVLWVLKKTGSAITTILSKESAESFLSRNVTAVIGYFDNLDSPEHDAFAAAAKLDLDTEFVSTTNIEVTLLLSQGAPISSPPFIALCKQEPERLSVFGGSFNAEEIDSFVKLNKYPLVTVLNSKNANLVYASPLKLHLLLFAESKDDYVKPLYLEAARHFKGKVMFLAIDLKDEEFSKPMLAVYGLDTAKPVVAGLDNEDGSRYLLESDLTVESLKDFAADFYARKLPLYYKSDPVPAQNDGLVKIVVGKTVEKIVMDDTKDVFLFVHAPWCATCEKVGRNFEKLAKHVQDVSSLVMAKYDANSNEHPILMEVPNYPSLLLYPAGRKSSSPLLAKSQGSWKKLLAFLKENVAIPFPVKDGNDVADSEGRKETHIDEPAVTQQQQPELKDEL</sequence>
<dbReference type="PROSITE" id="PS51352">
    <property type="entry name" value="THIOREDOXIN_2"/>
    <property type="match status" value="1"/>
</dbReference>
<comment type="similarity">
    <text evidence="3">Belongs to the protein disulfide isomerase family.</text>
</comment>
<evidence type="ECO:0000256" key="1">
    <source>
        <dbReference type="ARBA" id="ARBA00001182"/>
    </source>
</evidence>
<dbReference type="GO" id="GO:0005783">
    <property type="term" value="C:endoplasmic reticulum"/>
    <property type="evidence" value="ECO:0000318"/>
    <property type="project" value="GO_Central"/>
</dbReference>
<dbReference type="Proteomes" id="UP000006727">
    <property type="component" value="Chromosome 6"/>
</dbReference>
<evidence type="ECO:0000256" key="4">
    <source>
        <dbReference type="ARBA" id="ARBA00012723"/>
    </source>
</evidence>
<dbReference type="EnsemblPlants" id="Pp3c6_1480V3.5">
    <property type="protein sequence ID" value="Pp3c6_1480V3.5"/>
    <property type="gene ID" value="Pp3c6_1480"/>
</dbReference>
<proteinExistence type="inferred from homology"/>
<dbReference type="Gramene" id="Pp3c6_1480V3.1">
    <property type="protein sequence ID" value="Pp3c6_1480V3.1"/>
    <property type="gene ID" value="Pp3c6_1480"/>
</dbReference>
<evidence type="ECO:0000313" key="15">
    <source>
        <dbReference type="EMBL" id="PNR51994.1"/>
    </source>
</evidence>
<dbReference type="InterPro" id="IPR036249">
    <property type="entry name" value="Thioredoxin-like_sf"/>
</dbReference>
<dbReference type="CDD" id="cd02981">
    <property type="entry name" value="PDI_b_family"/>
    <property type="match status" value="1"/>
</dbReference>
<keyword evidence="9" id="KW-0325">Glycoprotein</keyword>
<dbReference type="Gene3D" id="3.40.30.10">
    <property type="entry name" value="Glutaredoxin"/>
    <property type="match status" value="4"/>
</dbReference>
<organism evidence="15">
    <name type="scientific">Physcomitrium patens</name>
    <name type="common">Spreading-leaved earth moss</name>
    <name type="synonym">Physcomitrella patens</name>
    <dbReference type="NCBI Taxonomy" id="3218"/>
    <lineage>
        <taxon>Eukaryota</taxon>
        <taxon>Viridiplantae</taxon>
        <taxon>Streptophyta</taxon>
        <taxon>Embryophyta</taxon>
        <taxon>Bryophyta</taxon>
        <taxon>Bryophytina</taxon>
        <taxon>Bryopsida</taxon>
        <taxon>Funariidae</taxon>
        <taxon>Funariales</taxon>
        <taxon>Funariaceae</taxon>
        <taxon>Physcomitrium</taxon>
    </lineage>
</organism>
<dbReference type="Gramene" id="Pp3c6_1480V3.5">
    <property type="protein sequence ID" value="Pp3c6_1480V3.5"/>
    <property type="gene ID" value="Pp3c6_1480"/>
</dbReference>
<evidence type="ECO:0000256" key="12">
    <source>
        <dbReference type="SAM" id="MobiDB-lite"/>
    </source>
</evidence>
<feature type="region of interest" description="Disordered" evidence="12">
    <location>
        <begin position="45"/>
        <end position="64"/>
    </location>
</feature>
<evidence type="ECO:0000256" key="9">
    <source>
        <dbReference type="ARBA" id="ARBA00023180"/>
    </source>
</evidence>
<dbReference type="GeneID" id="112283920"/>
<feature type="signal peptide" evidence="13">
    <location>
        <begin position="1"/>
        <end position="19"/>
    </location>
</feature>